<evidence type="ECO:0000256" key="1">
    <source>
        <dbReference type="SAM" id="MobiDB-lite"/>
    </source>
</evidence>
<feature type="compositionally biased region" description="Basic and acidic residues" evidence="1">
    <location>
        <begin position="55"/>
        <end position="72"/>
    </location>
</feature>
<evidence type="ECO:0000313" key="2">
    <source>
        <dbReference type="EMBL" id="GFU34748.1"/>
    </source>
</evidence>
<organism evidence="2 3">
    <name type="scientific">Nephila pilipes</name>
    <name type="common">Giant wood spider</name>
    <name type="synonym">Nephila maculata</name>
    <dbReference type="NCBI Taxonomy" id="299642"/>
    <lineage>
        <taxon>Eukaryota</taxon>
        <taxon>Metazoa</taxon>
        <taxon>Ecdysozoa</taxon>
        <taxon>Arthropoda</taxon>
        <taxon>Chelicerata</taxon>
        <taxon>Arachnida</taxon>
        <taxon>Araneae</taxon>
        <taxon>Araneomorphae</taxon>
        <taxon>Entelegynae</taxon>
        <taxon>Araneoidea</taxon>
        <taxon>Nephilidae</taxon>
        <taxon>Nephila</taxon>
    </lineage>
</organism>
<gene>
    <name evidence="2" type="ORF">NPIL_545111</name>
</gene>
<comment type="caution">
    <text evidence="2">The sequence shown here is derived from an EMBL/GenBank/DDBJ whole genome shotgun (WGS) entry which is preliminary data.</text>
</comment>
<sequence length="112" mass="13478">MAKRQETIIMQKDSTWNAFQRYSRTKYKTIDKGKSLFKKRRKILFQMKEKNERISGSYKETHPLKKSIKEPVRPGMCQNDISLPQVDDKKNKKEAKEVKKFQFTFLFNQTRV</sequence>
<accession>A0A8X6QW52</accession>
<keyword evidence="3" id="KW-1185">Reference proteome</keyword>
<evidence type="ECO:0000313" key="3">
    <source>
        <dbReference type="Proteomes" id="UP000887013"/>
    </source>
</evidence>
<feature type="region of interest" description="Disordered" evidence="1">
    <location>
        <begin position="55"/>
        <end position="89"/>
    </location>
</feature>
<name>A0A8X6QW52_NEPPI</name>
<dbReference type="EMBL" id="BMAW01034321">
    <property type="protein sequence ID" value="GFU34748.1"/>
    <property type="molecule type" value="Genomic_DNA"/>
</dbReference>
<protein>
    <submittedName>
        <fullName evidence="2">Uncharacterized protein</fullName>
    </submittedName>
</protein>
<proteinExistence type="predicted"/>
<dbReference type="AlphaFoldDB" id="A0A8X6QW52"/>
<reference evidence="2" key="1">
    <citation type="submission" date="2020-08" db="EMBL/GenBank/DDBJ databases">
        <title>Multicomponent nature underlies the extraordinary mechanical properties of spider dragline silk.</title>
        <authorList>
            <person name="Kono N."/>
            <person name="Nakamura H."/>
            <person name="Mori M."/>
            <person name="Yoshida Y."/>
            <person name="Ohtoshi R."/>
            <person name="Malay A.D."/>
            <person name="Moran D.A.P."/>
            <person name="Tomita M."/>
            <person name="Numata K."/>
            <person name="Arakawa K."/>
        </authorList>
    </citation>
    <scope>NUCLEOTIDE SEQUENCE</scope>
</reference>
<dbReference type="Proteomes" id="UP000887013">
    <property type="component" value="Unassembled WGS sequence"/>
</dbReference>